<dbReference type="KEGG" id="ppai:E1956_26900"/>
<keyword evidence="2" id="KW-1003">Cell membrane</keyword>
<evidence type="ECO:0000256" key="7">
    <source>
        <dbReference type="SAM" id="SignalP"/>
    </source>
</evidence>
<name>A0A4P7CXC2_9BURK</name>
<feature type="transmembrane region" description="Helical" evidence="6">
    <location>
        <begin position="112"/>
        <end position="136"/>
    </location>
</feature>
<dbReference type="PIRSF" id="PIRSF006324">
    <property type="entry name" value="LeuE"/>
    <property type="match status" value="1"/>
</dbReference>
<dbReference type="AlphaFoldDB" id="A0A4P7CXC2"/>
<dbReference type="PANTHER" id="PTHR30086:SF20">
    <property type="entry name" value="ARGININE EXPORTER PROTEIN ARGO-RELATED"/>
    <property type="match status" value="1"/>
</dbReference>
<keyword evidence="9" id="KW-1185">Reference proteome</keyword>
<dbReference type="Proteomes" id="UP000295727">
    <property type="component" value="Chromosome 3"/>
</dbReference>
<comment type="subcellular location">
    <subcellularLocation>
        <location evidence="1">Cell membrane</location>
        <topology evidence="1">Multi-pass membrane protein</topology>
    </subcellularLocation>
</comment>
<keyword evidence="5 6" id="KW-0472">Membrane</keyword>
<sequence length="209" mass="21680">MIDTSTLLVFAAAVMALLLSPGPNMAFVMAHGMAYGPGGGAAAALGIGLADLILTALTATGVTAVVAAWPPSFDLIRYAGAAYLLWMAYKAMRRPGELEQLTASQTTLRSVFVRGALNSLLNPKALLFFMVFLPQFADPGKGPVGQQLALLGCTLTAIATVFHMLLGAVGGSVSRFLARHSGAARLQSRGLAALLVLLAVRLAVMSRPL</sequence>
<dbReference type="PANTHER" id="PTHR30086">
    <property type="entry name" value="ARGININE EXPORTER PROTEIN ARGO"/>
    <property type="match status" value="1"/>
</dbReference>
<evidence type="ECO:0000256" key="5">
    <source>
        <dbReference type="ARBA" id="ARBA00023136"/>
    </source>
</evidence>
<keyword evidence="4 6" id="KW-1133">Transmembrane helix</keyword>
<evidence type="ECO:0000256" key="2">
    <source>
        <dbReference type="ARBA" id="ARBA00022475"/>
    </source>
</evidence>
<dbReference type="EMBL" id="CP038150">
    <property type="protein sequence ID" value="QBR00886.1"/>
    <property type="molecule type" value="Genomic_DNA"/>
</dbReference>
<proteinExistence type="predicted"/>
<evidence type="ECO:0000313" key="9">
    <source>
        <dbReference type="Proteomes" id="UP000295727"/>
    </source>
</evidence>
<evidence type="ECO:0000313" key="8">
    <source>
        <dbReference type="EMBL" id="QBR00886.1"/>
    </source>
</evidence>
<dbReference type="GO" id="GO:0015171">
    <property type="term" value="F:amino acid transmembrane transporter activity"/>
    <property type="evidence" value="ECO:0007669"/>
    <property type="project" value="TreeGrafter"/>
</dbReference>
<dbReference type="Pfam" id="PF01810">
    <property type="entry name" value="LysE"/>
    <property type="match status" value="1"/>
</dbReference>
<protein>
    <submittedName>
        <fullName evidence="8">LysE family translocator</fullName>
    </submittedName>
</protein>
<evidence type="ECO:0000256" key="1">
    <source>
        <dbReference type="ARBA" id="ARBA00004651"/>
    </source>
</evidence>
<evidence type="ECO:0000256" key="3">
    <source>
        <dbReference type="ARBA" id="ARBA00022692"/>
    </source>
</evidence>
<dbReference type="RefSeq" id="WP_134754969.1">
    <property type="nucleotide sequence ID" value="NZ_CP038150.1"/>
</dbReference>
<accession>A0A4P7CXC2</accession>
<dbReference type="GO" id="GO:0005886">
    <property type="term" value="C:plasma membrane"/>
    <property type="evidence" value="ECO:0007669"/>
    <property type="project" value="UniProtKB-SubCell"/>
</dbReference>
<gene>
    <name evidence="8" type="ORF">E1956_26900</name>
</gene>
<evidence type="ECO:0000256" key="4">
    <source>
        <dbReference type="ARBA" id="ARBA00022989"/>
    </source>
</evidence>
<reference evidence="8 9" key="1">
    <citation type="submission" date="2019-03" db="EMBL/GenBank/DDBJ databases">
        <title>Paraburkholderia sp. 7MH5, isolated from subtropical forest soil.</title>
        <authorList>
            <person name="Gao Z.-H."/>
            <person name="Qiu L.-H."/>
        </authorList>
    </citation>
    <scope>NUCLEOTIDE SEQUENCE [LARGE SCALE GENOMIC DNA]</scope>
    <source>
        <strain evidence="8 9">7MH5</strain>
    </source>
</reference>
<keyword evidence="3 6" id="KW-0812">Transmembrane</keyword>
<evidence type="ECO:0000256" key="6">
    <source>
        <dbReference type="SAM" id="Phobius"/>
    </source>
</evidence>
<feature type="transmembrane region" description="Helical" evidence="6">
    <location>
        <begin position="148"/>
        <end position="166"/>
    </location>
</feature>
<dbReference type="InterPro" id="IPR001123">
    <property type="entry name" value="LeuE-type"/>
</dbReference>
<organism evidence="8 9">
    <name type="scientific">Paraburkholderia pallida</name>
    <dbReference type="NCBI Taxonomy" id="2547399"/>
    <lineage>
        <taxon>Bacteria</taxon>
        <taxon>Pseudomonadati</taxon>
        <taxon>Pseudomonadota</taxon>
        <taxon>Betaproteobacteria</taxon>
        <taxon>Burkholderiales</taxon>
        <taxon>Burkholderiaceae</taxon>
        <taxon>Paraburkholderia</taxon>
    </lineage>
</organism>
<feature type="transmembrane region" description="Helical" evidence="6">
    <location>
        <begin position="40"/>
        <end position="68"/>
    </location>
</feature>
<feature type="chain" id="PRO_5020683999" evidence="7">
    <location>
        <begin position="27"/>
        <end position="209"/>
    </location>
</feature>
<feature type="signal peptide" evidence="7">
    <location>
        <begin position="1"/>
        <end position="26"/>
    </location>
</feature>
<keyword evidence="7" id="KW-0732">Signal</keyword>
<dbReference type="OrthoDB" id="9804822at2"/>